<feature type="domain" description="HTH cro/C1-type" evidence="1">
    <location>
        <begin position="57"/>
        <end position="110"/>
    </location>
</feature>
<dbReference type="InterPro" id="IPR001387">
    <property type="entry name" value="Cro/C1-type_HTH"/>
</dbReference>
<dbReference type="AlphaFoldDB" id="A0A5B8RFJ6"/>
<dbReference type="PROSITE" id="PS50943">
    <property type="entry name" value="HTH_CROC1"/>
    <property type="match status" value="1"/>
</dbReference>
<gene>
    <name evidence="2" type="ORF">KBTEX_03706</name>
</gene>
<dbReference type="GO" id="GO:0003677">
    <property type="term" value="F:DNA binding"/>
    <property type="evidence" value="ECO:0007669"/>
    <property type="project" value="InterPro"/>
</dbReference>
<dbReference type="CDD" id="cd00093">
    <property type="entry name" value="HTH_XRE"/>
    <property type="match status" value="1"/>
</dbReference>
<dbReference type="Gene3D" id="1.10.260.40">
    <property type="entry name" value="lambda repressor-like DNA-binding domains"/>
    <property type="match status" value="1"/>
</dbReference>
<evidence type="ECO:0000313" key="2">
    <source>
        <dbReference type="EMBL" id="QEA07356.1"/>
    </source>
</evidence>
<dbReference type="EMBL" id="MN079234">
    <property type="protein sequence ID" value="QEA07356.1"/>
    <property type="molecule type" value="Genomic_DNA"/>
</dbReference>
<sequence length="118" mass="13139">MSAHIDYRIDEREGRRFAVVPLEQFTALVERAGETDALTIPHEVVSRHLVDGVSLPRAWREYLGLTQMEVAERLGVTQGRVAQWEAPDASLRQSSRKRIAEALGLHVGQLTLTDGHAA</sequence>
<name>A0A5B8RFJ6_9ZZZZ</name>
<accession>A0A5B8RFJ6</accession>
<evidence type="ECO:0000259" key="1">
    <source>
        <dbReference type="PROSITE" id="PS50943"/>
    </source>
</evidence>
<dbReference type="Pfam" id="PF01381">
    <property type="entry name" value="HTH_3"/>
    <property type="match status" value="1"/>
</dbReference>
<dbReference type="SUPFAM" id="SSF47413">
    <property type="entry name" value="lambda repressor-like DNA-binding domains"/>
    <property type="match status" value="1"/>
</dbReference>
<proteinExistence type="predicted"/>
<dbReference type="InterPro" id="IPR010982">
    <property type="entry name" value="Lambda_DNA-bd_dom_sf"/>
</dbReference>
<protein>
    <recommendedName>
        <fullName evidence="1">HTH cro/C1-type domain-containing protein</fullName>
    </recommendedName>
</protein>
<reference evidence="2" key="1">
    <citation type="submission" date="2019-06" db="EMBL/GenBank/DDBJ databases">
        <authorList>
            <person name="Murdoch R.W."/>
            <person name="Fathepure B."/>
        </authorList>
    </citation>
    <scope>NUCLEOTIDE SEQUENCE</scope>
</reference>
<organism evidence="2">
    <name type="scientific">uncultured organism</name>
    <dbReference type="NCBI Taxonomy" id="155900"/>
    <lineage>
        <taxon>unclassified sequences</taxon>
        <taxon>environmental samples</taxon>
    </lineage>
</organism>
<dbReference type="SMART" id="SM00530">
    <property type="entry name" value="HTH_XRE"/>
    <property type="match status" value="1"/>
</dbReference>